<accession>A0ABT8CM82</accession>
<reference evidence="2" key="1">
    <citation type="journal article" date="2014" name="Int. J. Syst. Evol. Microbiol.">
        <title>Complete genome of a new Firmicutes species belonging to the dominant human colonic microbiota ('Ruminococcus bicirculans') reveals two chromosomes and a selective capacity to utilize plant glucans.</title>
        <authorList>
            <consortium name="NISC Comparative Sequencing Program"/>
            <person name="Wegmann U."/>
            <person name="Louis P."/>
            <person name="Goesmann A."/>
            <person name="Henrissat B."/>
            <person name="Duncan S.H."/>
            <person name="Flint H.J."/>
        </authorList>
    </citation>
    <scope>NUCLEOTIDE SEQUENCE</scope>
    <source>
        <strain evidence="2">CECT 7184</strain>
    </source>
</reference>
<protein>
    <recommendedName>
        <fullName evidence="5">Ymf39</fullName>
    </recommendedName>
</protein>
<evidence type="ECO:0000256" key="1">
    <source>
        <dbReference type="SAM" id="Phobius"/>
    </source>
</evidence>
<evidence type="ECO:0000313" key="3">
    <source>
        <dbReference type="EMBL" id="MDN3708874.1"/>
    </source>
</evidence>
<name>A0ABT8CM82_9FLAO</name>
<reference evidence="2" key="3">
    <citation type="submission" date="2023-06" db="EMBL/GenBank/DDBJ databases">
        <authorList>
            <person name="Lucena T."/>
            <person name="Sun Q."/>
        </authorList>
    </citation>
    <scope>NUCLEOTIDE SEQUENCE</scope>
    <source>
        <strain evidence="2">CECT 7184</strain>
    </source>
</reference>
<evidence type="ECO:0000313" key="4">
    <source>
        <dbReference type="Proteomes" id="UP001242368"/>
    </source>
</evidence>
<evidence type="ECO:0008006" key="5">
    <source>
        <dbReference type="Google" id="ProtNLM"/>
    </source>
</evidence>
<dbReference type="EMBL" id="JAUFQU010000001">
    <property type="protein sequence ID" value="MDN3705633.1"/>
    <property type="molecule type" value="Genomic_DNA"/>
</dbReference>
<dbReference type="Proteomes" id="UP001242368">
    <property type="component" value="Unassembled WGS sequence"/>
</dbReference>
<comment type="caution">
    <text evidence="2">The sequence shown here is derived from an EMBL/GenBank/DDBJ whole genome shotgun (WGS) entry which is preliminary data.</text>
</comment>
<keyword evidence="1" id="KW-0472">Membrane</keyword>
<dbReference type="RefSeq" id="WP_290361795.1">
    <property type="nucleotide sequence ID" value="NZ_JAUFQU010000001.1"/>
</dbReference>
<sequence length="188" mass="22128">MELKNNNLFIKQNLQLKVSSLKIVRNSIFDSSEFEVSYENISNKIKTETTINNNLLFLSVFSLIIGLGLIFLEWDYSTFIKPIIISIIFFFIALKSKKRIITIQTFEENNIELYFTNNNKNEVKEFANNIIESSNKFLLEKYGKIDKNLPKEPQLDNLYFLRNREVISNIEFEELKNQLYGVRTVGFN</sequence>
<proteinExistence type="predicted"/>
<dbReference type="EMBL" id="JAUFQU010000004">
    <property type="protein sequence ID" value="MDN3708874.1"/>
    <property type="molecule type" value="Genomic_DNA"/>
</dbReference>
<feature type="transmembrane region" description="Helical" evidence="1">
    <location>
        <begin position="78"/>
        <end position="94"/>
    </location>
</feature>
<keyword evidence="1" id="KW-0812">Transmembrane</keyword>
<keyword evidence="1" id="KW-1133">Transmembrane helix</keyword>
<feature type="transmembrane region" description="Helical" evidence="1">
    <location>
        <begin position="54"/>
        <end position="72"/>
    </location>
</feature>
<reference evidence="4" key="2">
    <citation type="journal article" date="2019" name="Int. J. Syst. Evol. Microbiol.">
        <title>The Global Catalogue of Microorganisms (GCM) 10K type strain sequencing project: providing services to taxonomists for standard genome sequencing and annotation.</title>
        <authorList>
            <consortium name="The Broad Institute Genomics Platform"/>
            <consortium name="The Broad Institute Genome Sequencing Center for Infectious Disease"/>
            <person name="Wu L."/>
            <person name="Ma J."/>
        </authorList>
    </citation>
    <scope>NUCLEOTIDE SEQUENCE [LARGE SCALE GENOMIC DNA]</scope>
    <source>
        <strain evidence="4">CECT 7184</strain>
    </source>
</reference>
<evidence type="ECO:0000313" key="2">
    <source>
        <dbReference type="EMBL" id="MDN3705633.1"/>
    </source>
</evidence>
<organism evidence="2 4">
    <name type="scientific">Paenimyroides ceti</name>
    <dbReference type="NCBI Taxonomy" id="395087"/>
    <lineage>
        <taxon>Bacteria</taxon>
        <taxon>Pseudomonadati</taxon>
        <taxon>Bacteroidota</taxon>
        <taxon>Flavobacteriia</taxon>
        <taxon>Flavobacteriales</taxon>
        <taxon>Flavobacteriaceae</taxon>
        <taxon>Paenimyroides</taxon>
    </lineage>
</organism>
<gene>
    <name evidence="2" type="ORF">QW060_00620</name>
    <name evidence="3" type="ORF">QW060_17425</name>
</gene>
<keyword evidence="4" id="KW-1185">Reference proteome</keyword>